<dbReference type="InterPro" id="IPR035897">
    <property type="entry name" value="Toll_tir_struct_dom_sf"/>
</dbReference>
<dbReference type="EMBL" id="JAJCJQ010000027">
    <property type="protein sequence ID" value="MCB6961893.1"/>
    <property type="molecule type" value="Genomic_DNA"/>
</dbReference>
<dbReference type="AlphaFoldDB" id="A0AAW4UX58"/>
<protein>
    <submittedName>
        <fullName evidence="1">TIR domain-containing protein</fullName>
    </submittedName>
</protein>
<reference evidence="1" key="1">
    <citation type="submission" date="2021-10" db="EMBL/GenBank/DDBJ databases">
        <title>Collection of gut derived symbiotic bacterial strains cultured from healthy donors.</title>
        <authorList>
            <person name="Lin H."/>
            <person name="Littmann E."/>
            <person name="Kohout C."/>
            <person name="Pamer E.G."/>
        </authorList>
    </citation>
    <scope>NUCLEOTIDE SEQUENCE</scope>
    <source>
        <strain evidence="1">DFI.7.28A</strain>
    </source>
</reference>
<evidence type="ECO:0000313" key="1">
    <source>
        <dbReference type="EMBL" id="MCB6961893.1"/>
    </source>
</evidence>
<dbReference type="RefSeq" id="WP_306763980.1">
    <property type="nucleotide sequence ID" value="NZ_JAJCJQ010000027.1"/>
</dbReference>
<comment type="caution">
    <text evidence="1">The sequence shown here is derived from an EMBL/GenBank/DDBJ whole genome shotgun (WGS) entry which is preliminary data.</text>
</comment>
<gene>
    <name evidence="1" type="ORF">LIZ82_13500</name>
</gene>
<dbReference type="Proteomes" id="UP001197741">
    <property type="component" value="Unassembled WGS sequence"/>
</dbReference>
<name>A0AAW4UX58_9FIRM</name>
<sequence>MTIDMIISPNFLNSIAQSYKITEDSQKSILSENKNYFFESGHTDINRNYDIFLSHSYLDKVHVLALVKLFNIHQFSVYVDWLEDNQLNREDVNVHTANLLRNRMKHSKCLSYLTTENITKSKWCPWEIGYFDGLKQSKCCILPVMEYGCEFNGQEYLGLYPYLEYASFAGVDAACDFYICNQNRTEFIKLRDWIKGSTKYYKGILV</sequence>
<dbReference type="SUPFAM" id="SSF52200">
    <property type="entry name" value="Toll/Interleukin receptor TIR domain"/>
    <property type="match status" value="1"/>
</dbReference>
<dbReference type="Gene3D" id="3.40.50.10140">
    <property type="entry name" value="Toll/interleukin-1 receptor homology (TIR) domain"/>
    <property type="match status" value="1"/>
</dbReference>
<organism evidence="1 2">
    <name type="scientific">Agathobacter rectalis</name>
    <dbReference type="NCBI Taxonomy" id="39491"/>
    <lineage>
        <taxon>Bacteria</taxon>
        <taxon>Bacillati</taxon>
        <taxon>Bacillota</taxon>
        <taxon>Clostridia</taxon>
        <taxon>Lachnospirales</taxon>
        <taxon>Lachnospiraceae</taxon>
        <taxon>Agathobacter</taxon>
    </lineage>
</organism>
<accession>A0AAW4UX58</accession>
<evidence type="ECO:0000313" key="2">
    <source>
        <dbReference type="Proteomes" id="UP001197741"/>
    </source>
</evidence>
<proteinExistence type="predicted"/>